<dbReference type="InterPro" id="IPR043136">
    <property type="entry name" value="B30.2/SPRY_sf"/>
</dbReference>
<dbReference type="OrthoDB" id="286354at2759"/>
<dbReference type="InParanoid" id="A0A0V0QJE3"/>
<protein>
    <submittedName>
        <fullName evidence="1">Uncharacterized protein</fullName>
    </submittedName>
</protein>
<evidence type="ECO:0000313" key="1">
    <source>
        <dbReference type="EMBL" id="KRX02232.1"/>
    </source>
</evidence>
<proteinExistence type="predicted"/>
<sequence length="398" mass="46758">MSNLIYYPYCEKEGFHSGEVLNQICLESKCRDKLLCCDICATEQHKDHKTQPIKLFLQQIREQNNECNQEAGNQYEQEQIINYIQIQKDATLCEFNQLQSQILNEMQKIEKNLTKSFDLLLENYIKQGPTLSHEELQNIIDSIYLDENNKENFYQKFLKLMEFLPKYEDRQGKKLELMKSDAMIKSIEKHCVQLQKQFQKETLFKEIKNIDNFIKYTIDQKIQSNKIFYVQSLEYLFKKHKNATSLLVHEEGIDYETAGSTQLIYSEDSFENGIHGYSMEITKMKQNCTSCFLIGVYTEEDAEQNKNTGPHPWACLFNSCRGKMKPGDKNFTSIIKPGDLIKVQLNIEQNTFTISDEGNKLTYFLPENTYDMKGKKLKFFISFYSADSEVRIKIVETY</sequence>
<dbReference type="AlphaFoldDB" id="A0A0V0QJE3"/>
<reference evidence="1 2" key="1">
    <citation type="journal article" date="2015" name="Sci. Rep.">
        <title>Genome of the facultative scuticociliatosis pathogen Pseudocohnilembus persalinus provides insight into its virulence through horizontal gene transfer.</title>
        <authorList>
            <person name="Xiong J."/>
            <person name="Wang G."/>
            <person name="Cheng J."/>
            <person name="Tian M."/>
            <person name="Pan X."/>
            <person name="Warren A."/>
            <person name="Jiang C."/>
            <person name="Yuan D."/>
            <person name="Miao W."/>
        </authorList>
    </citation>
    <scope>NUCLEOTIDE SEQUENCE [LARGE SCALE GENOMIC DNA]</scope>
    <source>
        <strain evidence="1">36N120E</strain>
    </source>
</reference>
<keyword evidence="2" id="KW-1185">Reference proteome</keyword>
<accession>A0A0V0QJE3</accession>
<organism evidence="1 2">
    <name type="scientific">Pseudocohnilembus persalinus</name>
    <name type="common">Ciliate</name>
    <dbReference type="NCBI Taxonomy" id="266149"/>
    <lineage>
        <taxon>Eukaryota</taxon>
        <taxon>Sar</taxon>
        <taxon>Alveolata</taxon>
        <taxon>Ciliophora</taxon>
        <taxon>Intramacronucleata</taxon>
        <taxon>Oligohymenophorea</taxon>
        <taxon>Scuticociliatia</taxon>
        <taxon>Philasterida</taxon>
        <taxon>Pseudocohnilembidae</taxon>
        <taxon>Pseudocohnilembus</taxon>
    </lineage>
</organism>
<dbReference type="SUPFAM" id="SSF57845">
    <property type="entry name" value="B-box zinc-binding domain"/>
    <property type="match status" value="1"/>
</dbReference>
<dbReference type="Gene3D" id="2.60.120.920">
    <property type="match status" value="1"/>
</dbReference>
<dbReference type="Proteomes" id="UP000054937">
    <property type="component" value="Unassembled WGS sequence"/>
</dbReference>
<dbReference type="EMBL" id="LDAU01000156">
    <property type="protein sequence ID" value="KRX02232.1"/>
    <property type="molecule type" value="Genomic_DNA"/>
</dbReference>
<name>A0A0V0QJE3_PSEPJ</name>
<gene>
    <name evidence="1" type="ORF">PPERSA_04854</name>
</gene>
<comment type="caution">
    <text evidence="1">The sequence shown here is derived from an EMBL/GenBank/DDBJ whole genome shotgun (WGS) entry which is preliminary data.</text>
</comment>
<evidence type="ECO:0000313" key="2">
    <source>
        <dbReference type="Proteomes" id="UP000054937"/>
    </source>
</evidence>